<evidence type="ECO:0000313" key="2">
    <source>
        <dbReference type="Proteomes" id="UP000011115"/>
    </source>
</evidence>
<protein>
    <submittedName>
        <fullName evidence="1">Small heat-shock protein</fullName>
    </submittedName>
</protein>
<organism evidence="1 2">
    <name type="scientific">Solanum tuberosum</name>
    <name type="common">Potato</name>
    <dbReference type="NCBI Taxonomy" id="4113"/>
    <lineage>
        <taxon>Eukaryota</taxon>
        <taxon>Viridiplantae</taxon>
        <taxon>Streptophyta</taxon>
        <taxon>Embryophyta</taxon>
        <taxon>Tracheophyta</taxon>
        <taxon>Spermatophyta</taxon>
        <taxon>Magnoliopsida</taxon>
        <taxon>eudicotyledons</taxon>
        <taxon>Gunneridae</taxon>
        <taxon>Pentapetalae</taxon>
        <taxon>asterids</taxon>
        <taxon>lamiids</taxon>
        <taxon>Solanales</taxon>
        <taxon>Solanaceae</taxon>
        <taxon>Solanoideae</taxon>
        <taxon>Solaneae</taxon>
        <taxon>Solanum</taxon>
    </lineage>
</organism>
<name>M1BP04_SOLTU</name>
<dbReference type="OrthoDB" id="1431247at2759"/>
<reference evidence="2" key="1">
    <citation type="journal article" date="2011" name="Nature">
        <title>Genome sequence and analysis of the tuber crop potato.</title>
        <authorList>
            <consortium name="The Potato Genome Sequencing Consortium"/>
        </authorList>
    </citation>
    <scope>NUCLEOTIDE SEQUENCE [LARGE SCALE GENOMIC DNA]</scope>
    <source>
        <strain evidence="2">cv. DM1-3 516 R44</strain>
    </source>
</reference>
<dbReference type="Gramene" id="PGSC0003DMT400049595">
    <property type="protein sequence ID" value="PGSC0003DMT400049595"/>
    <property type="gene ID" value="PGSC0003DMG400019265"/>
</dbReference>
<dbReference type="EnsemblPlants" id="PGSC0003DMT400049595">
    <property type="protein sequence ID" value="PGSC0003DMT400049595"/>
    <property type="gene ID" value="PGSC0003DMG400019265"/>
</dbReference>
<keyword evidence="2" id="KW-1185">Reference proteome</keyword>
<dbReference type="HOGENOM" id="CLU_2836232_0_0_1"/>
<reference evidence="1" key="2">
    <citation type="submission" date="2015-06" db="UniProtKB">
        <authorList>
            <consortium name="EnsemblPlants"/>
        </authorList>
    </citation>
    <scope>IDENTIFICATION</scope>
    <source>
        <strain evidence="1">DM1-3 516 R44</strain>
    </source>
</reference>
<sequence length="66" mass="7287">MNISATTYRMLLAVRTLYTRPCRLLNCPRGQFNGLQGNIPTTPLANVPWAAELQHVVVLLAGHKQG</sequence>
<accession>M1BP04</accession>
<dbReference type="AlphaFoldDB" id="M1BP04"/>
<evidence type="ECO:0000313" key="1">
    <source>
        <dbReference type="EnsemblPlants" id="PGSC0003DMT400049595"/>
    </source>
</evidence>
<dbReference type="Proteomes" id="UP000011115">
    <property type="component" value="Unassembled WGS sequence"/>
</dbReference>
<proteinExistence type="predicted"/>
<gene>
    <name evidence="1" type="primary">LOC102604571</name>
</gene>
<dbReference type="ExpressionAtlas" id="M1BP04">
    <property type="expression patterns" value="baseline"/>
</dbReference>